<gene>
    <name evidence="1" type="ORF">GA0061101_12150</name>
</gene>
<evidence type="ECO:0000313" key="2">
    <source>
        <dbReference type="Proteomes" id="UP000199205"/>
    </source>
</evidence>
<organism evidence="1 2">
    <name type="scientific">Rhizobium lusitanum</name>
    <dbReference type="NCBI Taxonomy" id="293958"/>
    <lineage>
        <taxon>Bacteria</taxon>
        <taxon>Pseudomonadati</taxon>
        <taxon>Pseudomonadota</taxon>
        <taxon>Alphaproteobacteria</taxon>
        <taxon>Hyphomicrobiales</taxon>
        <taxon>Rhizobiaceae</taxon>
        <taxon>Rhizobium/Agrobacterium group</taxon>
        <taxon>Rhizobium</taxon>
    </lineage>
</organism>
<sequence>MYGPIENGGFLIPPVPYQQIDPRHYCHQVIDLTGEALGTIVVDTSSCFLYIVQPGGTAMRHGVGIGREGLLGGAMASSSNVRSGRAGSRRMALVHGSPNDDGIVGCDRLNLVPPLCPSNTMPPAAIVSAR</sequence>
<name>A0A1C3X016_9HYPH</name>
<reference evidence="1 2" key="1">
    <citation type="submission" date="2016-08" db="EMBL/GenBank/DDBJ databases">
        <authorList>
            <person name="Seilhamer J.J."/>
        </authorList>
    </citation>
    <scope>NUCLEOTIDE SEQUENCE [LARGE SCALE GENOMIC DNA]</scope>
    <source>
        <strain evidence="1 2">P1-7</strain>
    </source>
</reference>
<evidence type="ECO:0000313" key="1">
    <source>
        <dbReference type="EMBL" id="SCB45515.1"/>
    </source>
</evidence>
<dbReference type="EMBL" id="FMAF01000021">
    <property type="protein sequence ID" value="SCB45515.1"/>
    <property type="molecule type" value="Genomic_DNA"/>
</dbReference>
<dbReference type="AlphaFoldDB" id="A0A1C3X016"/>
<protein>
    <submittedName>
        <fullName evidence="1">Uncharacterized protein</fullName>
    </submittedName>
</protein>
<dbReference type="Proteomes" id="UP000199205">
    <property type="component" value="Unassembled WGS sequence"/>
</dbReference>
<proteinExistence type="predicted"/>
<accession>A0A1C3X016</accession>